<feature type="transmembrane region" description="Helical" evidence="8">
    <location>
        <begin position="133"/>
        <end position="152"/>
    </location>
</feature>
<dbReference type="PANTHER" id="PTHR31611">
    <property type="entry name" value="HIGH-AFFINITY NICKEL TRANSPORT PROTEIN NIC1"/>
    <property type="match status" value="1"/>
</dbReference>
<keyword evidence="10" id="KW-1185">Reference proteome</keyword>
<evidence type="ECO:0000256" key="3">
    <source>
        <dbReference type="ARBA" id="ARBA00022448"/>
    </source>
</evidence>
<protein>
    <recommendedName>
        <fullName evidence="8">Nickel/cobalt efflux system</fullName>
    </recommendedName>
</protein>
<comment type="subcellular location">
    <subcellularLocation>
        <location evidence="8">Cell membrane</location>
        <topology evidence="8">Multi-pass membrane protein</topology>
    </subcellularLocation>
    <subcellularLocation>
        <location evidence="1">Endomembrane system</location>
        <topology evidence="1">Multi-pass membrane protein</topology>
    </subcellularLocation>
</comment>
<gene>
    <name evidence="9" type="ORF">GCM10025865_16690</name>
</gene>
<reference evidence="10" key="1">
    <citation type="journal article" date="2019" name="Int. J. Syst. Evol. Microbiol.">
        <title>The Global Catalogue of Microorganisms (GCM) 10K type strain sequencing project: providing services to taxonomists for standard genome sequencing and annotation.</title>
        <authorList>
            <consortium name="The Broad Institute Genomics Platform"/>
            <consortium name="The Broad Institute Genome Sequencing Center for Infectious Disease"/>
            <person name="Wu L."/>
            <person name="Ma J."/>
        </authorList>
    </citation>
    <scope>NUCLEOTIDE SEQUENCE [LARGE SCALE GENOMIC DNA]</scope>
    <source>
        <strain evidence="10">NBRC 108565</strain>
    </source>
</reference>
<keyword evidence="5 8" id="KW-0812">Transmembrane</keyword>
<evidence type="ECO:0000256" key="8">
    <source>
        <dbReference type="RuleBase" id="RU362101"/>
    </source>
</evidence>
<evidence type="ECO:0000256" key="6">
    <source>
        <dbReference type="ARBA" id="ARBA00022989"/>
    </source>
</evidence>
<dbReference type="Pfam" id="PF03824">
    <property type="entry name" value="NicO"/>
    <property type="match status" value="1"/>
</dbReference>
<dbReference type="Proteomes" id="UP001321475">
    <property type="component" value="Chromosome"/>
</dbReference>
<accession>A0ABM8G2Y7</accession>
<proteinExistence type="inferred from homology"/>
<dbReference type="InterPro" id="IPR004688">
    <property type="entry name" value="Ni/Co_transpt"/>
</dbReference>
<dbReference type="EMBL" id="AP027729">
    <property type="protein sequence ID" value="BDZ42370.1"/>
    <property type="molecule type" value="Genomic_DNA"/>
</dbReference>
<evidence type="ECO:0000256" key="7">
    <source>
        <dbReference type="ARBA" id="ARBA00023136"/>
    </source>
</evidence>
<evidence type="ECO:0000313" key="9">
    <source>
        <dbReference type="EMBL" id="BDZ42370.1"/>
    </source>
</evidence>
<evidence type="ECO:0000256" key="5">
    <source>
        <dbReference type="ARBA" id="ARBA00022692"/>
    </source>
</evidence>
<dbReference type="PANTHER" id="PTHR31611:SF0">
    <property type="entry name" value="HIGH-AFFINITY NICKEL TRANSPORT PROTEIN NIC1"/>
    <property type="match status" value="1"/>
</dbReference>
<dbReference type="InterPro" id="IPR011541">
    <property type="entry name" value="Ni/Co_transpt_high_affinity"/>
</dbReference>
<evidence type="ECO:0000313" key="10">
    <source>
        <dbReference type="Proteomes" id="UP001321475"/>
    </source>
</evidence>
<sequence length="165" mass="17115">MLRGRLARVRGPRQLFGVGLLMGLGFDTATEVGLLVLTGTAAATLPWPALAVLPVLFAAGMTLFDTLDGALVEHTFHLGDTHAATRRRSALAVTLLSTAVALAVGLVLLADLVKDLGHVDVPVLSTVADADTTWWGVAAVLAVLGVLVVGHVTRMLPRRAEPTAG</sequence>
<evidence type="ECO:0000256" key="1">
    <source>
        <dbReference type="ARBA" id="ARBA00004127"/>
    </source>
</evidence>
<organism evidence="9 10">
    <name type="scientific">Paraoerskovia sediminicola</name>
    <dbReference type="NCBI Taxonomy" id="1138587"/>
    <lineage>
        <taxon>Bacteria</taxon>
        <taxon>Bacillati</taxon>
        <taxon>Actinomycetota</taxon>
        <taxon>Actinomycetes</taxon>
        <taxon>Micrococcales</taxon>
        <taxon>Cellulomonadaceae</taxon>
        <taxon>Paraoerskovia</taxon>
    </lineage>
</organism>
<feature type="transmembrane region" description="Helical" evidence="8">
    <location>
        <begin position="49"/>
        <end position="71"/>
    </location>
</feature>
<feature type="transmembrane region" description="Helical" evidence="8">
    <location>
        <begin position="15"/>
        <end position="37"/>
    </location>
</feature>
<keyword evidence="6 8" id="KW-1133">Transmembrane helix</keyword>
<comment type="similarity">
    <text evidence="2 8">Belongs to the NiCoT transporter (TC 2.A.52) family.</text>
</comment>
<keyword evidence="3 8" id="KW-0813">Transport</keyword>
<comment type="caution">
    <text evidence="8">Lacks conserved residue(s) required for the propagation of feature annotation.</text>
</comment>
<keyword evidence="7 8" id="KW-0472">Membrane</keyword>
<name>A0ABM8G2Y7_9CELL</name>
<evidence type="ECO:0000256" key="4">
    <source>
        <dbReference type="ARBA" id="ARBA00022596"/>
    </source>
</evidence>
<feature type="transmembrane region" description="Helical" evidence="8">
    <location>
        <begin position="91"/>
        <end position="113"/>
    </location>
</feature>
<keyword evidence="4" id="KW-0533">Nickel</keyword>
<evidence type="ECO:0000256" key="2">
    <source>
        <dbReference type="ARBA" id="ARBA00010892"/>
    </source>
</evidence>